<dbReference type="RefSeq" id="WP_282903800.1">
    <property type="nucleotide sequence ID" value="NZ_CP124855.1"/>
</dbReference>
<gene>
    <name evidence="1" type="ORF">QGN23_07915</name>
</gene>
<dbReference type="EMBL" id="CP124855">
    <property type="protein sequence ID" value="WHF50374.1"/>
    <property type="molecule type" value="Genomic_DNA"/>
</dbReference>
<sequence>MMRDIFGIEREKGLRHFVALIPPHIDFIGLHPMLMITPLRGF</sequence>
<proteinExistence type="predicted"/>
<accession>A0ABY8R9M3</accession>
<organism evidence="1 2">
    <name type="scientific">Chryseobacterium gotjawalense</name>
    <dbReference type="NCBI Taxonomy" id="3042315"/>
    <lineage>
        <taxon>Bacteria</taxon>
        <taxon>Pseudomonadati</taxon>
        <taxon>Bacteroidota</taxon>
        <taxon>Flavobacteriia</taxon>
        <taxon>Flavobacteriales</taxon>
        <taxon>Weeksellaceae</taxon>
        <taxon>Chryseobacterium group</taxon>
        <taxon>Chryseobacterium</taxon>
    </lineage>
</organism>
<reference evidence="1 2" key="1">
    <citation type="submission" date="2023-05" db="EMBL/GenBank/DDBJ databases">
        <title>Genomic insight into Chryseobacterium sp. wdc7 isolated forest soil (Gotjawal).</title>
        <authorList>
            <person name="Park S.-J."/>
        </authorList>
    </citation>
    <scope>NUCLEOTIDE SEQUENCE [LARGE SCALE GENOMIC DNA]</scope>
    <source>
        <strain evidence="2">wdc7</strain>
    </source>
</reference>
<protein>
    <submittedName>
        <fullName evidence="1">Uncharacterized protein</fullName>
    </submittedName>
</protein>
<dbReference type="Proteomes" id="UP001241656">
    <property type="component" value="Chromosome"/>
</dbReference>
<keyword evidence="2" id="KW-1185">Reference proteome</keyword>
<evidence type="ECO:0000313" key="2">
    <source>
        <dbReference type="Proteomes" id="UP001241656"/>
    </source>
</evidence>
<name>A0ABY8R9M3_9FLAO</name>
<evidence type="ECO:0000313" key="1">
    <source>
        <dbReference type="EMBL" id="WHF50374.1"/>
    </source>
</evidence>